<reference evidence="3 5" key="2">
    <citation type="submission" date="2016-10" db="EMBL/GenBank/DDBJ databases">
        <authorList>
            <person name="Varghese N."/>
            <person name="Submissions S."/>
        </authorList>
    </citation>
    <scope>NUCLEOTIDE SEQUENCE [LARGE SCALE GENOMIC DNA]</scope>
    <source>
        <strain evidence="3 5">JB1</strain>
    </source>
</reference>
<dbReference type="EMBL" id="FOTG01000003">
    <property type="protein sequence ID" value="SFL16531.1"/>
    <property type="molecule type" value="Genomic_DNA"/>
</dbReference>
<dbReference type="Proteomes" id="UP000029382">
    <property type="component" value="Unassembled WGS sequence"/>
</dbReference>
<organism evidence="2 4">
    <name type="scientific">Streptococcus equinus JB1</name>
    <dbReference type="NCBI Taxonomy" id="1294274"/>
    <lineage>
        <taxon>Bacteria</taxon>
        <taxon>Bacillati</taxon>
        <taxon>Bacillota</taxon>
        <taxon>Bacilli</taxon>
        <taxon>Lactobacillales</taxon>
        <taxon>Streptococcaceae</taxon>
        <taxon>Streptococcus</taxon>
    </lineage>
</organism>
<accession>A0A091BSJ9</accession>
<dbReference type="Pfam" id="PF05709">
    <property type="entry name" value="Sipho_tail"/>
    <property type="match status" value="1"/>
</dbReference>
<dbReference type="Gene3D" id="2.40.30.200">
    <property type="match status" value="1"/>
</dbReference>
<sequence>MSYRGVKVIYNNIDLSEYWEYVTDIHRDAGNEDNLITEDTPMLGEQLLRISRGAKVIDVDFTIWSDDRNKVKRQLAKIFRVDSPKKLIFSDEPDKYYWAVKTGKIEMREDILKRSTGTIRFYVEDGVAHSTTYKRYDNPVISGNKMTFEIENNGSENAYPIIKIKHNSENGYIGVVNSTGALEVGNKQEVDGEMAQKNVMLHRNVGGDFSEWVDGTKNYENPTKIINTQMTSDKAWGGRLGVLPNPFATSGTAGAIQYGAVKELPLAETAKNWYIWARAWFETGLMGQTGAWCLSVIDENDHFIAGMAIEKADASGNTAQIRFLLGDGKGGSRVMQTINFTPCLWFPPNPYGSEGRQENKNANMFDLLKEGDTIKYYWYGSSFRYSDAGIRDVKAKKVQFFVGQYAGRNTTDRMVSMHSLNHFQIEKLHVDYWKDVPNRYPMGSNVVLSSEDVSINVDGLDREMDFVYGSKFVEIPPGKSTLEVYTSDWCKKPPTVTVEFEERWL</sequence>
<protein>
    <submittedName>
        <fullName evidence="3">Phage tail component, N-terminal domain-containing protein</fullName>
    </submittedName>
</protein>
<evidence type="ECO:0000313" key="5">
    <source>
        <dbReference type="Proteomes" id="UP000182793"/>
    </source>
</evidence>
<evidence type="ECO:0000313" key="2">
    <source>
        <dbReference type="EMBL" id="KFN87405.1"/>
    </source>
</evidence>
<proteinExistence type="predicted"/>
<evidence type="ECO:0000313" key="3">
    <source>
        <dbReference type="EMBL" id="SFL16531.1"/>
    </source>
</evidence>
<comment type="caution">
    <text evidence="2">The sequence shown here is derived from an EMBL/GenBank/DDBJ whole genome shotgun (WGS) entry which is preliminary data.</text>
</comment>
<dbReference type="Proteomes" id="UP000182793">
    <property type="component" value="Unassembled WGS sequence"/>
</dbReference>
<feature type="domain" description="Siphovirus-type tail component RIFT-related" evidence="1">
    <location>
        <begin position="41"/>
        <end position="107"/>
    </location>
</feature>
<evidence type="ECO:0000259" key="1">
    <source>
        <dbReference type="Pfam" id="PF05709"/>
    </source>
</evidence>
<gene>
    <name evidence="2" type="ORF">H702_06990</name>
    <name evidence="3" type="ORF">SAMN02910290_00727</name>
</gene>
<dbReference type="InterPro" id="IPR006520">
    <property type="entry name" value="Dit_BPSPP_N"/>
</dbReference>
<evidence type="ECO:0000313" key="4">
    <source>
        <dbReference type="Proteomes" id="UP000029382"/>
    </source>
</evidence>
<name>A0A091BSJ9_STREI</name>
<dbReference type="AlphaFoldDB" id="A0A091BSJ9"/>
<dbReference type="InterPro" id="IPR008841">
    <property type="entry name" value="Siphovirus-type_tail_N"/>
</dbReference>
<dbReference type="EMBL" id="AUZH01000026">
    <property type="protein sequence ID" value="KFN87405.1"/>
    <property type="molecule type" value="Genomic_DNA"/>
</dbReference>
<dbReference type="NCBIfam" id="TIGR01633">
    <property type="entry name" value="phi3626_gp14_N"/>
    <property type="match status" value="1"/>
</dbReference>
<reference evidence="2 4" key="1">
    <citation type="journal article" date="2014" name="Genome Announc.">
        <title>Draft Genome Sequences of Streptococcus bovis Strains ATCC 33317 and JB1.</title>
        <authorList>
            <person name="Benahmed F.H."/>
            <person name="Gopinath G.R."/>
            <person name="Harbottle H."/>
            <person name="Cotta M.A."/>
            <person name="Luo Y."/>
            <person name="Henderson C."/>
            <person name="Teri P."/>
            <person name="Soppet D."/>
            <person name="Rasmussen M."/>
            <person name="Whitehead T.R."/>
            <person name="Davidson M."/>
        </authorList>
    </citation>
    <scope>NUCLEOTIDE SEQUENCE [LARGE SCALE GENOMIC DNA]</scope>
    <source>
        <strain evidence="2 4">JB1</strain>
    </source>
</reference>
<dbReference type="RefSeq" id="WP_039697002.1">
    <property type="nucleotide sequence ID" value="NZ_AUZH01000026.1"/>
</dbReference>
<keyword evidence="5" id="KW-1185">Reference proteome</keyword>